<dbReference type="PANTHER" id="PTHR37984:SF5">
    <property type="entry name" value="PROTEIN NYNRIN-LIKE"/>
    <property type="match status" value="1"/>
</dbReference>
<dbReference type="InterPro" id="IPR012337">
    <property type="entry name" value="RNaseH-like_sf"/>
</dbReference>
<evidence type="ECO:0000313" key="2">
    <source>
        <dbReference type="EMBL" id="KAA3487687.1"/>
    </source>
</evidence>
<dbReference type="PROSITE" id="PS50994">
    <property type="entry name" value="INTEGRASE"/>
    <property type="match status" value="1"/>
</dbReference>
<accession>A0A5B6X474</accession>
<dbReference type="GO" id="GO:0015074">
    <property type="term" value="P:DNA integration"/>
    <property type="evidence" value="ECO:0007669"/>
    <property type="project" value="InterPro"/>
</dbReference>
<dbReference type="Gene3D" id="3.30.420.10">
    <property type="entry name" value="Ribonuclease H-like superfamily/Ribonuclease H"/>
    <property type="match status" value="2"/>
</dbReference>
<sequence>MVLPLKGCNVVLGVQWLLSLGSINLNFSSMTMQFTFIGTPCIIKVPEELQLLLNKFQDILQSISSLPPARLQDHRIPFKYEGAVVKVRPYRYPMIQKSKLEKLVREMLKAGIISDSSNPFASLMAMLEHLSHLREVFELLRQHQLFFEKSKCSFGTNQVEYLGHIISKGTVSTDKTKVDSVATWPIPSSIKELRGFLGILGYYRRFIRNYGVIARPFTNLLKKEAWGYFYVDTDASGCGVGEVLYQQVSDMSKMQVRNSSTTKPFTTPPNPRRAWSSIFMDFTEGLPNSGGKNVIFVVVDRLTKYAHFIALAHPFTTAIVVREFMDNVYILHGMPDSIISDRDKVFVSTFWQDLFKRCMIGERPQDWQKWLPLSQWWYNTTFHSTIQVTPYEAYGKTPPLHMPYLARASLVATVDR</sequence>
<dbReference type="InterPro" id="IPR043502">
    <property type="entry name" value="DNA/RNA_pol_sf"/>
</dbReference>
<keyword evidence="3" id="KW-1185">Reference proteome</keyword>
<feature type="domain" description="Integrase catalytic" evidence="1">
    <location>
        <begin position="267"/>
        <end position="360"/>
    </location>
</feature>
<dbReference type="Proteomes" id="UP000325315">
    <property type="component" value="Unassembled WGS sequence"/>
</dbReference>
<dbReference type="InterPro" id="IPR050951">
    <property type="entry name" value="Retrovirus_Pol_polyprotein"/>
</dbReference>
<dbReference type="SUPFAM" id="SSF53098">
    <property type="entry name" value="Ribonuclease H-like"/>
    <property type="match status" value="1"/>
</dbReference>
<proteinExistence type="predicted"/>
<dbReference type="PANTHER" id="PTHR37984">
    <property type="entry name" value="PROTEIN CBG26694"/>
    <property type="match status" value="1"/>
</dbReference>
<dbReference type="Gene3D" id="3.30.70.270">
    <property type="match status" value="2"/>
</dbReference>
<reference evidence="3" key="1">
    <citation type="journal article" date="2019" name="Plant Biotechnol. J.">
        <title>Genome sequencing of the Australian wild diploid species Gossypium australe highlights disease resistance and delayed gland morphogenesis.</title>
        <authorList>
            <person name="Cai Y."/>
            <person name="Cai X."/>
            <person name="Wang Q."/>
            <person name="Wang P."/>
            <person name="Zhang Y."/>
            <person name="Cai C."/>
            <person name="Xu Y."/>
            <person name="Wang K."/>
            <person name="Zhou Z."/>
            <person name="Wang C."/>
            <person name="Geng S."/>
            <person name="Li B."/>
            <person name="Dong Q."/>
            <person name="Hou Y."/>
            <person name="Wang H."/>
            <person name="Ai P."/>
            <person name="Liu Z."/>
            <person name="Yi F."/>
            <person name="Sun M."/>
            <person name="An G."/>
            <person name="Cheng J."/>
            <person name="Zhang Y."/>
            <person name="Shi Q."/>
            <person name="Xie Y."/>
            <person name="Shi X."/>
            <person name="Chang Y."/>
            <person name="Huang F."/>
            <person name="Chen Y."/>
            <person name="Hong S."/>
            <person name="Mi L."/>
            <person name="Sun Q."/>
            <person name="Zhang L."/>
            <person name="Zhou B."/>
            <person name="Peng R."/>
            <person name="Zhang X."/>
            <person name="Liu F."/>
        </authorList>
    </citation>
    <scope>NUCLEOTIDE SEQUENCE [LARGE SCALE GENOMIC DNA]</scope>
    <source>
        <strain evidence="3">cv. PA1801</strain>
    </source>
</reference>
<organism evidence="2 3">
    <name type="scientific">Gossypium australe</name>
    <dbReference type="NCBI Taxonomy" id="47621"/>
    <lineage>
        <taxon>Eukaryota</taxon>
        <taxon>Viridiplantae</taxon>
        <taxon>Streptophyta</taxon>
        <taxon>Embryophyta</taxon>
        <taxon>Tracheophyta</taxon>
        <taxon>Spermatophyta</taxon>
        <taxon>Magnoliopsida</taxon>
        <taxon>eudicotyledons</taxon>
        <taxon>Gunneridae</taxon>
        <taxon>Pentapetalae</taxon>
        <taxon>rosids</taxon>
        <taxon>malvids</taxon>
        <taxon>Malvales</taxon>
        <taxon>Malvaceae</taxon>
        <taxon>Malvoideae</taxon>
        <taxon>Gossypium</taxon>
    </lineage>
</organism>
<dbReference type="InterPro" id="IPR043128">
    <property type="entry name" value="Rev_trsase/Diguanyl_cyclase"/>
</dbReference>
<dbReference type="Gene3D" id="3.10.10.10">
    <property type="entry name" value="HIV Type 1 Reverse Transcriptase, subunit A, domain 1"/>
    <property type="match status" value="1"/>
</dbReference>
<name>A0A5B6X474_9ROSI</name>
<dbReference type="SUPFAM" id="SSF56672">
    <property type="entry name" value="DNA/RNA polymerases"/>
    <property type="match status" value="1"/>
</dbReference>
<dbReference type="OrthoDB" id="5554229at2759"/>
<dbReference type="AlphaFoldDB" id="A0A5B6X474"/>
<gene>
    <name evidence="2" type="ORF">EPI10_031501</name>
</gene>
<dbReference type="InterPro" id="IPR036397">
    <property type="entry name" value="RNaseH_sf"/>
</dbReference>
<protein>
    <submittedName>
        <fullName evidence="2">Polyprotein</fullName>
    </submittedName>
</protein>
<dbReference type="GO" id="GO:0003676">
    <property type="term" value="F:nucleic acid binding"/>
    <property type="evidence" value="ECO:0007669"/>
    <property type="project" value="InterPro"/>
</dbReference>
<dbReference type="EMBL" id="SMMG02000001">
    <property type="protein sequence ID" value="KAA3487687.1"/>
    <property type="molecule type" value="Genomic_DNA"/>
</dbReference>
<evidence type="ECO:0000259" key="1">
    <source>
        <dbReference type="PROSITE" id="PS50994"/>
    </source>
</evidence>
<evidence type="ECO:0000313" key="3">
    <source>
        <dbReference type="Proteomes" id="UP000325315"/>
    </source>
</evidence>
<dbReference type="InterPro" id="IPR001584">
    <property type="entry name" value="Integrase_cat-core"/>
</dbReference>
<comment type="caution">
    <text evidence="2">The sequence shown here is derived from an EMBL/GenBank/DDBJ whole genome shotgun (WGS) entry which is preliminary data.</text>
</comment>